<keyword evidence="2" id="KW-0812">Transmembrane</keyword>
<dbReference type="Gramene" id="Psat05G0399200-T1">
    <property type="protein sequence ID" value="KAI5407969.1"/>
    <property type="gene ID" value="KIW84_053992"/>
</dbReference>
<dbReference type="GO" id="GO:0005388">
    <property type="term" value="F:P-type calcium transporter activity"/>
    <property type="evidence" value="ECO:0007669"/>
    <property type="project" value="TreeGrafter"/>
</dbReference>
<dbReference type="PANTHER" id="PTHR24093:SF474">
    <property type="entry name" value="CALCIUM-TRANSPORTING ATPASE 2, PLASMA MEMBRANE-TYPE"/>
    <property type="match status" value="1"/>
</dbReference>
<dbReference type="InterPro" id="IPR023298">
    <property type="entry name" value="ATPase_P-typ_TM_dom_sf"/>
</dbReference>
<evidence type="ECO:0000256" key="1">
    <source>
        <dbReference type="ARBA" id="ARBA00022842"/>
    </source>
</evidence>
<keyword evidence="1" id="KW-0460">Magnesium</keyword>
<keyword evidence="5" id="KW-1185">Reference proteome</keyword>
<dbReference type="PANTHER" id="PTHR24093">
    <property type="entry name" value="CATION TRANSPORTING ATPASE"/>
    <property type="match status" value="1"/>
</dbReference>
<dbReference type="InterPro" id="IPR008250">
    <property type="entry name" value="ATPase_P-typ_transduc_dom_A_sf"/>
</dbReference>
<evidence type="ECO:0000259" key="3">
    <source>
        <dbReference type="Pfam" id="PF00122"/>
    </source>
</evidence>
<dbReference type="Pfam" id="PF00122">
    <property type="entry name" value="E1-E2_ATPase"/>
    <property type="match status" value="1"/>
</dbReference>
<proteinExistence type="predicted"/>
<accession>A0A9D4WRW6</accession>
<dbReference type="Gene3D" id="2.70.150.10">
    <property type="entry name" value="Calcium-transporting ATPase, cytoplasmic transduction domain A"/>
    <property type="match status" value="1"/>
</dbReference>
<dbReference type="Proteomes" id="UP001058974">
    <property type="component" value="Chromosome 5"/>
</dbReference>
<keyword evidence="2" id="KW-0472">Membrane</keyword>
<dbReference type="GO" id="GO:0005886">
    <property type="term" value="C:plasma membrane"/>
    <property type="evidence" value="ECO:0007669"/>
    <property type="project" value="TreeGrafter"/>
</dbReference>
<protein>
    <recommendedName>
        <fullName evidence="3">P-type ATPase A domain-containing protein</fullName>
    </recommendedName>
</protein>
<organism evidence="4 5">
    <name type="scientific">Pisum sativum</name>
    <name type="common">Garden pea</name>
    <name type="synonym">Lathyrus oleraceus</name>
    <dbReference type="NCBI Taxonomy" id="3888"/>
    <lineage>
        <taxon>Eukaryota</taxon>
        <taxon>Viridiplantae</taxon>
        <taxon>Streptophyta</taxon>
        <taxon>Embryophyta</taxon>
        <taxon>Tracheophyta</taxon>
        <taxon>Spermatophyta</taxon>
        <taxon>Magnoliopsida</taxon>
        <taxon>eudicotyledons</taxon>
        <taxon>Gunneridae</taxon>
        <taxon>Pentapetalae</taxon>
        <taxon>rosids</taxon>
        <taxon>fabids</taxon>
        <taxon>Fabales</taxon>
        <taxon>Fabaceae</taxon>
        <taxon>Papilionoideae</taxon>
        <taxon>50 kb inversion clade</taxon>
        <taxon>NPAAA clade</taxon>
        <taxon>Hologalegina</taxon>
        <taxon>IRL clade</taxon>
        <taxon>Fabeae</taxon>
        <taxon>Lathyrus</taxon>
    </lineage>
</organism>
<evidence type="ECO:0000313" key="5">
    <source>
        <dbReference type="Proteomes" id="UP001058974"/>
    </source>
</evidence>
<sequence length="173" mass="18911">MTLMILGVCAIVSLFVGIVTEGWPKGVHDGLGIVASILLVVFVTATSDYHRSFQFKYLDKEKKNFHSVPADGLFVSGFSLLIDESSLIGESEPVVVNSENPFLLSRIKVQDGSCKMLITTVEMRTQWGKLMATLSEGGDDETPLHVKLNGVEENESARIAARLAFDAIKSIQH</sequence>
<dbReference type="SUPFAM" id="SSF81653">
    <property type="entry name" value="Calcium ATPase, transduction domain A"/>
    <property type="match status" value="1"/>
</dbReference>
<feature type="transmembrane region" description="Helical" evidence="2">
    <location>
        <begin position="30"/>
        <end position="50"/>
    </location>
</feature>
<dbReference type="InterPro" id="IPR059000">
    <property type="entry name" value="ATPase_P-type_domA"/>
</dbReference>
<dbReference type="AlphaFoldDB" id="A0A9D4WRW6"/>
<dbReference type="EMBL" id="JAMSHJ010000005">
    <property type="protein sequence ID" value="KAI5407969.1"/>
    <property type="molecule type" value="Genomic_DNA"/>
</dbReference>
<reference evidence="4 5" key="1">
    <citation type="journal article" date="2022" name="Nat. Genet.">
        <title>Improved pea reference genome and pan-genome highlight genomic features and evolutionary characteristics.</title>
        <authorList>
            <person name="Yang T."/>
            <person name="Liu R."/>
            <person name="Luo Y."/>
            <person name="Hu S."/>
            <person name="Wang D."/>
            <person name="Wang C."/>
            <person name="Pandey M.K."/>
            <person name="Ge S."/>
            <person name="Xu Q."/>
            <person name="Li N."/>
            <person name="Li G."/>
            <person name="Huang Y."/>
            <person name="Saxena R.K."/>
            <person name="Ji Y."/>
            <person name="Li M."/>
            <person name="Yan X."/>
            <person name="He Y."/>
            <person name="Liu Y."/>
            <person name="Wang X."/>
            <person name="Xiang C."/>
            <person name="Varshney R.K."/>
            <person name="Ding H."/>
            <person name="Gao S."/>
            <person name="Zong X."/>
        </authorList>
    </citation>
    <scope>NUCLEOTIDE SEQUENCE [LARGE SCALE GENOMIC DNA]</scope>
    <source>
        <strain evidence="4 5">cv. Zhongwan 6</strain>
    </source>
</reference>
<dbReference type="SUPFAM" id="SSF81665">
    <property type="entry name" value="Calcium ATPase, transmembrane domain M"/>
    <property type="match status" value="1"/>
</dbReference>
<evidence type="ECO:0000256" key="2">
    <source>
        <dbReference type="SAM" id="Phobius"/>
    </source>
</evidence>
<keyword evidence="2" id="KW-1133">Transmembrane helix</keyword>
<gene>
    <name evidence="4" type="ORF">KIW84_053992</name>
</gene>
<feature type="domain" description="P-type ATPase A" evidence="3">
    <location>
        <begin position="67"/>
        <end position="133"/>
    </location>
</feature>
<comment type="caution">
    <text evidence="4">The sequence shown here is derived from an EMBL/GenBank/DDBJ whole genome shotgun (WGS) entry which is preliminary data.</text>
</comment>
<evidence type="ECO:0000313" key="4">
    <source>
        <dbReference type="EMBL" id="KAI5407969.1"/>
    </source>
</evidence>
<name>A0A9D4WRW6_PEA</name>